<dbReference type="RefSeq" id="WP_214159189.1">
    <property type="nucleotide sequence ID" value="NZ_JAHBAY010000013.1"/>
</dbReference>
<protein>
    <submittedName>
        <fullName evidence="1">Uncharacterized protein</fullName>
    </submittedName>
</protein>
<dbReference type="EMBL" id="JAHBAY010000013">
    <property type="protein sequence ID" value="MBT0772647.1"/>
    <property type="molecule type" value="Genomic_DNA"/>
</dbReference>
<organism evidence="1 2">
    <name type="scientific">Kineosporia corallincola</name>
    <dbReference type="NCBI Taxonomy" id="2835133"/>
    <lineage>
        <taxon>Bacteria</taxon>
        <taxon>Bacillati</taxon>
        <taxon>Actinomycetota</taxon>
        <taxon>Actinomycetes</taxon>
        <taxon>Kineosporiales</taxon>
        <taxon>Kineosporiaceae</taxon>
        <taxon>Kineosporia</taxon>
    </lineage>
</organism>
<proteinExistence type="predicted"/>
<accession>A0ABS5TNH8</accession>
<gene>
    <name evidence="1" type="ORF">KIH74_27130</name>
</gene>
<reference evidence="1 2" key="1">
    <citation type="submission" date="2021-05" db="EMBL/GenBank/DDBJ databases">
        <title>Kineosporia and Streptomyces sp. nov. two new marine actinobacteria isolated from Coral.</title>
        <authorList>
            <person name="Buangrab K."/>
            <person name="Sutthacheep M."/>
            <person name="Yeemin T."/>
            <person name="Harunari E."/>
            <person name="Igarashi Y."/>
            <person name="Kanchanasin P."/>
            <person name="Tanasupawat S."/>
            <person name="Phongsopitanun W."/>
        </authorList>
    </citation>
    <scope>NUCLEOTIDE SEQUENCE [LARGE SCALE GENOMIC DNA]</scope>
    <source>
        <strain evidence="1 2">J2-2</strain>
    </source>
</reference>
<name>A0ABS5TNH8_9ACTN</name>
<sequence length="174" mass="18689">MSGRSVPGWVADLIERHGEIDSLLVPAYIDLDESARVVPYPQAVFLGSADGFICLTIDEDTGQLHLDQCAQTFLPPELIEEPSVQATFVDLTENYLTGGRWSRITAVSFHLDGDSDPERGLFRGVALEFEAGEGVVLDPFAFSGIRLGTTPGLSLSLGGLPAAPSPLRYTRTPA</sequence>
<evidence type="ECO:0000313" key="2">
    <source>
        <dbReference type="Proteomes" id="UP001197247"/>
    </source>
</evidence>
<keyword evidence="2" id="KW-1185">Reference proteome</keyword>
<comment type="caution">
    <text evidence="1">The sequence shown here is derived from an EMBL/GenBank/DDBJ whole genome shotgun (WGS) entry which is preliminary data.</text>
</comment>
<dbReference type="Proteomes" id="UP001197247">
    <property type="component" value="Unassembled WGS sequence"/>
</dbReference>
<evidence type="ECO:0000313" key="1">
    <source>
        <dbReference type="EMBL" id="MBT0772647.1"/>
    </source>
</evidence>